<keyword evidence="2" id="KW-1185">Reference proteome</keyword>
<evidence type="ECO:0000313" key="2">
    <source>
        <dbReference type="Proteomes" id="UP001060085"/>
    </source>
</evidence>
<accession>A0ACC0CFT0</accession>
<comment type="caution">
    <text evidence="1">The sequence shown here is derived from an EMBL/GenBank/DDBJ whole genome shotgun (WGS) entry which is preliminary data.</text>
</comment>
<gene>
    <name evidence="1" type="ORF">M9H77_04882</name>
</gene>
<proteinExistence type="predicted"/>
<evidence type="ECO:0000313" key="1">
    <source>
        <dbReference type="EMBL" id="KAI5683654.1"/>
    </source>
</evidence>
<reference evidence="2" key="1">
    <citation type="journal article" date="2023" name="Nat. Plants">
        <title>Single-cell RNA sequencing provides a high-resolution roadmap for understanding the multicellular compartmentation of specialized metabolism.</title>
        <authorList>
            <person name="Sun S."/>
            <person name="Shen X."/>
            <person name="Li Y."/>
            <person name="Li Y."/>
            <person name="Wang S."/>
            <person name="Li R."/>
            <person name="Zhang H."/>
            <person name="Shen G."/>
            <person name="Guo B."/>
            <person name="Wei J."/>
            <person name="Xu J."/>
            <person name="St-Pierre B."/>
            <person name="Chen S."/>
            <person name="Sun C."/>
        </authorList>
    </citation>
    <scope>NUCLEOTIDE SEQUENCE [LARGE SCALE GENOMIC DNA]</scope>
</reference>
<name>A0ACC0CFT0_CATRO</name>
<protein>
    <submittedName>
        <fullName evidence="1">Uncharacterized protein</fullName>
    </submittedName>
</protein>
<sequence length="516" mass="59298">MSMLSERSPQKLHERGKRVVGFGNYHCGRYSSNFKRTKIDADITVGNICESDVEISRNSRVVRARTSRIAELNDSKSEHMLHGKAKELGQKWGDKRMKVVENNQICEVPKRKPSLERRWKLKDEDDERANKQMNGDRRVSLKSSLQEHSRSKKYPPTPESSVSVLCELNVDLPRPPNYSLVPFDEYQEVASRNRVLKRLKKFKEEYSRLKTEREMKPKSERRGSNRADLKAADSLKDSGEWINCYPYIGSVPGVHIGDCFQYRSELVIIGLHREYVCGIHFEEFNGQTIATSIVDSGRYYNNQEINADLFYYMGEGGNPEVSNGLKDQTLDGGNLALVNSMVEDLPVRVIRGRHNLVRLSTMGVNSGNGFAFVYEGLYKVSSWKYMRDHKSGKKMFRFKMTRVTHDPNLTQRLSYKPRKSAIGRKHHQEKTLIRPDDNHKDQEEEKTHISQGKDVKFTYDSKPNGYGCKMGASSSRHAFSLKNKDENFDFEAAACLAKPVVSTRPQYAKRSMLKMN</sequence>
<dbReference type="EMBL" id="CM044701">
    <property type="protein sequence ID" value="KAI5683654.1"/>
    <property type="molecule type" value="Genomic_DNA"/>
</dbReference>
<dbReference type="Proteomes" id="UP001060085">
    <property type="component" value="Linkage Group LG01"/>
</dbReference>
<organism evidence="1 2">
    <name type="scientific">Catharanthus roseus</name>
    <name type="common">Madagascar periwinkle</name>
    <name type="synonym">Vinca rosea</name>
    <dbReference type="NCBI Taxonomy" id="4058"/>
    <lineage>
        <taxon>Eukaryota</taxon>
        <taxon>Viridiplantae</taxon>
        <taxon>Streptophyta</taxon>
        <taxon>Embryophyta</taxon>
        <taxon>Tracheophyta</taxon>
        <taxon>Spermatophyta</taxon>
        <taxon>Magnoliopsida</taxon>
        <taxon>eudicotyledons</taxon>
        <taxon>Gunneridae</taxon>
        <taxon>Pentapetalae</taxon>
        <taxon>asterids</taxon>
        <taxon>lamiids</taxon>
        <taxon>Gentianales</taxon>
        <taxon>Apocynaceae</taxon>
        <taxon>Rauvolfioideae</taxon>
        <taxon>Vinceae</taxon>
        <taxon>Catharanthinae</taxon>
        <taxon>Catharanthus</taxon>
    </lineage>
</organism>